<proteinExistence type="predicted"/>
<reference evidence="2" key="1">
    <citation type="submission" date="2011-06" db="EMBL/GenBank/DDBJ databases">
        <title>Complete genome sequence of Paenibacillus mucilaginosus KNP414.</title>
        <authorList>
            <person name="Wang J."/>
            <person name="Hu S."/>
            <person name="Hu X."/>
            <person name="Zhang B."/>
            <person name="Dong D."/>
            <person name="Zhang S."/>
            <person name="Zhao K."/>
            <person name="Wu D."/>
        </authorList>
    </citation>
    <scope>NUCLEOTIDE SEQUENCE [LARGE SCALE GENOMIC DNA]</scope>
    <source>
        <strain evidence="2">KNP414</strain>
    </source>
</reference>
<dbReference type="AlphaFoldDB" id="F8F5X2"/>
<accession>F8F5X2</accession>
<name>F8F5X2_PAEMK</name>
<evidence type="ECO:0000313" key="1">
    <source>
        <dbReference type="EMBL" id="AEI41536.1"/>
    </source>
</evidence>
<dbReference type="Proteomes" id="UP000006620">
    <property type="component" value="Chromosome"/>
</dbReference>
<dbReference type="EMBL" id="CP002869">
    <property type="protein sequence ID" value="AEI41536.1"/>
    <property type="molecule type" value="Genomic_DNA"/>
</dbReference>
<reference evidence="1 2" key="2">
    <citation type="journal article" date="2013" name="Genome Announc.">
        <title>Genome Sequence of Growth-Improving Paenibacillus mucilaginosus Strain KNP414.</title>
        <authorList>
            <person name="Lu J.J."/>
            <person name="Wang J.F."/>
            <person name="Hu X.F."/>
        </authorList>
    </citation>
    <scope>NUCLEOTIDE SEQUENCE [LARGE SCALE GENOMIC DNA]</scope>
    <source>
        <strain evidence="1 2">KNP414</strain>
    </source>
</reference>
<sequence>MGFLLCVEGKEKRSGAMTRYYKKIVLTGPSWSPYNKDQEAGAANKVPA</sequence>
<dbReference type="KEGG" id="pms:KNP414_02978"/>
<organism evidence="1 2">
    <name type="scientific">Paenibacillus mucilaginosus (strain KNP414)</name>
    <dbReference type="NCBI Taxonomy" id="1036673"/>
    <lineage>
        <taxon>Bacteria</taxon>
        <taxon>Bacillati</taxon>
        <taxon>Bacillota</taxon>
        <taxon>Bacilli</taxon>
        <taxon>Bacillales</taxon>
        <taxon>Paenibacillaceae</taxon>
        <taxon>Paenibacillus</taxon>
    </lineage>
</organism>
<evidence type="ECO:0000313" key="2">
    <source>
        <dbReference type="Proteomes" id="UP000006620"/>
    </source>
</evidence>
<protein>
    <submittedName>
        <fullName evidence="1">Uncharacterized protein</fullName>
    </submittedName>
</protein>
<gene>
    <name evidence="1" type="ordered locus">KNP414_02978</name>
</gene>
<dbReference type="HOGENOM" id="CLU_3155703_0_0_9"/>
<dbReference type="PATRIC" id="fig|1036673.3.peg.2730"/>